<dbReference type="PANTHER" id="PTHR37984">
    <property type="entry name" value="PROTEIN CBG26694"/>
    <property type="match status" value="1"/>
</dbReference>
<proteinExistence type="predicted"/>
<feature type="domain" description="Integrase catalytic" evidence="1">
    <location>
        <begin position="34"/>
        <end position="177"/>
    </location>
</feature>
<dbReference type="InterPro" id="IPR036397">
    <property type="entry name" value="RNaseH_sf"/>
</dbReference>
<evidence type="ECO:0000313" key="2">
    <source>
        <dbReference type="EMBL" id="KAK1789925.1"/>
    </source>
</evidence>
<dbReference type="GO" id="GO:0015074">
    <property type="term" value="P:DNA integration"/>
    <property type="evidence" value="ECO:0007669"/>
    <property type="project" value="InterPro"/>
</dbReference>
<dbReference type="InterPro" id="IPR050951">
    <property type="entry name" value="Retrovirus_Pol_polyprotein"/>
</dbReference>
<dbReference type="PANTHER" id="PTHR37984:SF15">
    <property type="entry name" value="INTEGRASE CATALYTIC DOMAIN-CONTAINING PROTEIN"/>
    <property type="match status" value="1"/>
</dbReference>
<dbReference type="AlphaFoldDB" id="A0AAD8YZN7"/>
<dbReference type="InterPro" id="IPR012337">
    <property type="entry name" value="RNaseH-like_sf"/>
</dbReference>
<keyword evidence="3" id="KW-1185">Reference proteome</keyword>
<dbReference type="PROSITE" id="PS50994">
    <property type="entry name" value="INTEGRASE"/>
    <property type="match status" value="1"/>
</dbReference>
<protein>
    <recommendedName>
        <fullName evidence="1">Integrase catalytic domain-containing protein</fullName>
    </recommendedName>
</protein>
<dbReference type="Pfam" id="PF00665">
    <property type="entry name" value="rve"/>
    <property type="match status" value="1"/>
</dbReference>
<dbReference type="Proteomes" id="UP001239994">
    <property type="component" value="Unassembled WGS sequence"/>
</dbReference>
<evidence type="ECO:0000313" key="3">
    <source>
        <dbReference type="Proteomes" id="UP001239994"/>
    </source>
</evidence>
<dbReference type="SUPFAM" id="SSF53098">
    <property type="entry name" value="Ribonuclease H-like"/>
    <property type="match status" value="1"/>
</dbReference>
<comment type="caution">
    <text evidence="2">The sequence shown here is derived from an EMBL/GenBank/DDBJ whole genome shotgun (WGS) entry which is preliminary data.</text>
</comment>
<evidence type="ECO:0000259" key="1">
    <source>
        <dbReference type="PROSITE" id="PS50994"/>
    </source>
</evidence>
<accession>A0AAD8YZN7</accession>
<name>A0AAD8YZN7_9TELE</name>
<organism evidence="2 3">
    <name type="scientific">Electrophorus voltai</name>
    <dbReference type="NCBI Taxonomy" id="2609070"/>
    <lineage>
        <taxon>Eukaryota</taxon>
        <taxon>Metazoa</taxon>
        <taxon>Chordata</taxon>
        <taxon>Craniata</taxon>
        <taxon>Vertebrata</taxon>
        <taxon>Euteleostomi</taxon>
        <taxon>Actinopterygii</taxon>
        <taxon>Neopterygii</taxon>
        <taxon>Teleostei</taxon>
        <taxon>Ostariophysi</taxon>
        <taxon>Gymnotiformes</taxon>
        <taxon>Gymnotoidei</taxon>
        <taxon>Gymnotidae</taxon>
        <taxon>Electrophorus</taxon>
    </lineage>
</organism>
<reference evidence="2" key="1">
    <citation type="submission" date="2023-03" db="EMBL/GenBank/DDBJ databases">
        <title>Electrophorus voltai genome.</title>
        <authorList>
            <person name="Bian C."/>
        </authorList>
    </citation>
    <scope>NUCLEOTIDE SEQUENCE</scope>
    <source>
        <strain evidence="2">CB-2022</strain>
        <tissue evidence="2">Muscle</tissue>
    </source>
</reference>
<dbReference type="Gene3D" id="3.30.420.10">
    <property type="entry name" value="Ribonuclease H-like superfamily/Ribonuclease H"/>
    <property type="match status" value="1"/>
</dbReference>
<gene>
    <name evidence="2" type="ORF">P4O66_002254</name>
</gene>
<dbReference type="GO" id="GO:0003676">
    <property type="term" value="F:nucleic acid binding"/>
    <property type="evidence" value="ECO:0007669"/>
    <property type="project" value="InterPro"/>
</dbReference>
<dbReference type="InterPro" id="IPR001584">
    <property type="entry name" value="Integrase_cat-core"/>
</dbReference>
<dbReference type="EMBL" id="JAROKS010000021">
    <property type="protein sequence ID" value="KAK1789925.1"/>
    <property type="molecule type" value="Genomic_DNA"/>
</dbReference>
<sequence>MNKKIVRYVTSCMDCICSKTPRVPQAGKLLPLPTPLRPWCPLAVDFFTDLPGSEGNTVILNVVDWFSKMVHFVPLAALPTALETADILFRQVFRQFGLPEDMVSDRGPQFTLRLWKELLGMLNIMVSLTSGYHPQANGQVERVNQELGKFLRLYCRHYPETWSTLLPWAEYAQNSLI</sequence>